<dbReference type="OrthoDB" id="2853639at2759"/>
<keyword evidence="1" id="KW-0472">Membrane</keyword>
<organism evidence="3 4">
    <name type="scientific">Stachybotrys chartarum (strain CBS 109288 / IBT 7711)</name>
    <name type="common">Toxic black mold</name>
    <name type="synonym">Stilbospora chartarum</name>
    <dbReference type="NCBI Taxonomy" id="1280523"/>
    <lineage>
        <taxon>Eukaryota</taxon>
        <taxon>Fungi</taxon>
        <taxon>Dikarya</taxon>
        <taxon>Ascomycota</taxon>
        <taxon>Pezizomycotina</taxon>
        <taxon>Sordariomycetes</taxon>
        <taxon>Hypocreomycetidae</taxon>
        <taxon>Hypocreales</taxon>
        <taxon>Stachybotryaceae</taxon>
        <taxon>Stachybotrys</taxon>
    </lineage>
</organism>
<sequence length="485" mass="54465">MAGLISLPAELLLLLAENLHNIEDYTNLSSTCRTIRSHVASVNPNALLRLAAAQSRIFFRPDPLLLVAATARQLGDWARLTAVNEAELAQSFQGGVEGVLALALRHCGLTMTRVRELHALRFSIINPVSDIIDRCVGNQWYETPDFWNGGVSDAYTIDSDPTASLFHLAIYGELFATDLNHYIDGLSAEPCRALTVETRLEFIKYCVPDFGCEATQRSARDVRSDGGTIDPRRAVKPVGPYVKDGRAYKTPVINNNIALVWVLNSSRWRPHWERIRGRAGADFESGFENDWWYIEDPESESVWKQRLWENVMVCQGLEGLGMIRPELQDAWVDRIREWRTKIDGLQQAPGTVKSEPFLKIFALLSHEDAVSNFKLAESSIAIAAGARRDSSAMKTIAVVTMAFLPAIFLGAFFAPPVFEWEHKRELEMDGMQLYWAVAIPATVSVFIIWALATQKHWIVDNLFRTLDERSGPGRKGIVNFKHDIP</sequence>
<evidence type="ECO:0000256" key="2">
    <source>
        <dbReference type="SAM" id="SignalP"/>
    </source>
</evidence>
<keyword evidence="4" id="KW-1185">Reference proteome</keyword>
<dbReference type="HOGENOM" id="CLU_044247_0_0_1"/>
<evidence type="ECO:0000313" key="3">
    <source>
        <dbReference type="EMBL" id="KEY75223.1"/>
    </source>
</evidence>
<dbReference type="EMBL" id="KL647391">
    <property type="protein sequence ID" value="KEY75223.1"/>
    <property type="molecule type" value="Genomic_DNA"/>
</dbReference>
<protein>
    <recommendedName>
        <fullName evidence="5">F-box domain-containing protein</fullName>
    </recommendedName>
</protein>
<feature type="signal peptide" evidence="2">
    <location>
        <begin position="1"/>
        <end position="16"/>
    </location>
</feature>
<evidence type="ECO:0000313" key="4">
    <source>
        <dbReference type="Proteomes" id="UP000028045"/>
    </source>
</evidence>
<reference evidence="3 4" key="1">
    <citation type="journal article" date="2014" name="BMC Genomics">
        <title>Comparative genome sequencing reveals chemotype-specific gene clusters in the toxigenic black mold Stachybotrys.</title>
        <authorList>
            <person name="Semeiks J."/>
            <person name="Borek D."/>
            <person name="Otwinowski Z."/>
            <person name="Grishin N.V."/>
        </authorList>
    </citation>
    <scope>NUCLEOTIDE SEQUENCE [LARGE SCALE GENOMIC DNA]</scope>
    <source>
        <strain evidence="4">CBS 109288 / IBT 7711</strain>
    </source>
</reference>
<accession>A0A084BCE4</accession>
<keyword evidence="1" id="KW-0812">Transmembrane</keyword>
<gene>
    <name evidence="3" type="ORF">S7711_07138</name>
</gene>
<evidence type="ECO:0008006" key="5">
    <source>
        <dbReference type="Google" id="ProtNLM"/>
    </source>
</evidence>
<name>A0A084BCE4_STACB</name>
<proteinExistence type="predicted"/>
<feature type="transmembrane region" description="Helical" evidence="1">
    <location>
        <begin position="433"/>
        <end position="452"/>
    </location>
</feature>
<dbReference type="Gene3D" id="1.20.58.340">
    <property type="entry name" value="Magnesium transport protein CorA, transmembrane region"/>
    <property type="match status" value="1"/>
</dbReference>
<evidence type="ECO:0000256" key="1">
    <source>
        <dbReference type="SAM" id="Phobius"/>
    </source>
</evidence>
<keyword evidence="2" id="KW-0732">Signal</keyword>
<dbReference type="Proteomes" id="UP000028045">
    <property type="component" value="Unassembled WGS sequence"/>
</dbReference>
<dbReference type="AlphaFoldDB" id="A0A084BCE4"/>
<keyword evidence="1" id="KW-1133">Transmembrane helix</keyword>
<feature type="chain" id="PRO_5001771673" description="F-box domain-containing protein" evidence="2">
    <location>
        <begin position="17"/>
        <end position="485"/>
    </location>
</feature>
<feature type="transmembrane region" description="Helical" evidence="1">
    <location>
        <begin position="395"/>
        <end position="413"/>
    </location>
</feature>